<sequence length="317" mass="35372">MKKLKVAVIGTGGMGKNHVRIFSKLANLAAVVDLNEQSGREVAAANKTKYFRTCDEMLAQTDVDAVSIATPTKSHEEISIKCLKAGKAVLLEKPIATDVVQARNIINTAKKYKSILMIGHIERYNPAIIKLKKLADKNYFGRIVNIGAIRVGVSPPKIPNSDVLLDLGIHDIDIFNYVLNEKPKHVSVMRDKVFKKTGADAAVVILKYKQTIGTLQTNWISPTKIRKLYLTGLKRSAELDYINQTLSILERQEIVDFTKDYRTFMAASGVVEKTIKIVKQEPLEVEIKHFLEIARKGQIEDSQYAVDALEAVIVKEI</sequence>
<dbReference type="PANTHER" id="PTHR43377:SF1">
    <property type="entry name" value="BILIVERDIN REDUCTASE A"/>
    <property type="match status" value="1"/>
</dbReference>
<dbReference type="PANTHER" id="PTHR43377">
    <property type="entry name" value="BILIVERDIN REDUCTASE A"/>
    <property type="match status" value="1"/>
</dbReference>
<protein>
    <recommendedName>
        <fullName evidence="5">Gfo/Idh/MocA-like oxidoreductase N-terminal domain-containing protein</fullName>
    </recommendedName>
</protein>
<evidence type="ECO:0000259" key="1">
    <source>
        <dbReference type="Pfam" id="PF01408"/>
    </source>
</evidence>
<dbReference type="SUPFAM" id="SSF55347">
    <property type="entry name" value="Glyceraldehyde-3-phosphate dehydrogenase-like, C-terminal domain"/>
    <property type="match status" value="1"/>
</dbReference>
<dbReference type="InterPro" id="IPR000683">
    <property type="entry name" value="Gfo/Idh/MocA-like_OxRdtase_N"/>
</dbReference>
<dbReference type="SUPFAM" id="SSF51735">
    <property type="entry name" value="NAD(P)-binding Rossmann-fold domains"/>
    <property type="match status" value="1"/>
</dbReference>
<organism evidence="3 4">
    <name type="scientific">candidate division WWE3 bacterium RIFOXYC1_FULL_39_7</name>
    <dbReference type="NCBI Taxonomy" id="1802643"/>
    <lineage>
        <taxon>Bacteria</taxon>
        <taxon>Katanobacteria</taxon>
    </lineage>
</organism>
<gene>
    <name evidence="3" type="ORF">A2415_02435</name>
</gene>
<dbReference type="EMBL" id="MEWA01000004">
    <property type="protein sequence ID" value="OGC70584.1"/>
    <property type="molecule type" value="Genomic_DNA"/>
</dbReference>
<dbReference type="Pfam" id="PF22725">
    <property type="entry name" value="GFO_IDH_MocA_C3"/>
    <property type="match status" value="1"/>
</dbReference>
<accession>A0A1F4WMC9</accession>
<name>A0A1F4WMC9_UNCKA</name>
<feature type="domain" description="Gfo/Idh/MocA-like oxidoreductase N-terminal" evidence="1">
    <location>
        <begin position="4"/>
        <end position="120"/>
    </location>
</feature>
<dbReference type="InterPro" id="IPR055170">
    <property type="entry name" value="GFO_IDH_MocA-like_dom"/>
</dbReference>
<dbReference type="Proteomes" id="UP000179113">
    <property type="component" value="Unassembled WGS sequence"/>
</dbReference>
<reference evidence="3 4" key="1">
    <citation type="journal article" date="2016" name="Nat. Commun.">
        <title>Thousands of microbial genomes shed light on interconnected biogeochemical processes in an aquifer system.</title>
        <authorList>
            <person name="Anantharaman K."/>
            <person name="Brown C.T."/>
            <person name="Hug L.A."/>
            <person name="Sharon I."/>
            <person name="Castelle C.J."/>
            <person name="Probst A.J."/>
            <person name="Thomas B.C."/>
            <person name="Singh A."/>
            <person name="Wilkins M.J."/>
            <person name="Karaoz U."/>
            <person name="Brodie E.L."/>
            <person name="Williams K.H."/>
            <person name="Hubbard S.S."/>
            <person name="Banfield J.F."/>
        </authorList>
    </citation>
    <scope>NUCLEOTIDE SEQUENCE [LARGE SCALE GENOMIC DNA]</scope>
</reference>
<proteinExistence type="predicted"/>
<dbReference type="InterPro" id="IPR051450">
    <property type="entry name" value="Gfo/Idh/MocA_Oxidoreductases"/>
</dbReference>
<dbReference type="Gene3D" id="3.40.50.720">
    <property type="entry name" value="NAD(P)-binding Rossmann-like Domain"/>
    <property type="match status" value="1"/>
</dbReference>
<dbReference type="Pfam" id="PF01408">
    <property type="entry name" value="GFO_IDH_MocA"/>
    <property type="match status" value="1"/>
</dbReference>
<feature type="domain" description="GFO/IDH/MocA-like oxidoreductase" evidence="2">
    <location>
        <begin position="130"/>
        <end position="234"/>
    </location>
</feature>
<dbReference type="InterPro" id="IPR036291">
    <property type="entry name" value="NAD(P)-bd_dom_sf"/>
</dbReference>
<evidence type="ECO:0000313" key="4">
    <source>
        <dbReference type="Proteomes" id="UP000179113"/>
    </source>
</evidence>
<dbReference type="Gene3D" id="3.30.360.10">
    <property type="entry name" value="Dihydrodipicolinate Reductase, domain 2"/>
    <property type="match status" value="1"/>
</dbReference>
<evidence type="ECO:0000313" key="3">
    <source>
        <dbReference type="EMBL" id="OGC70584.1"/>
    </source>
</evidence>
<evidence type="ECO:0008006" key="5">
    <source>
        <dbReference type="Google" id="ProtNLM"/>
    </source>
</evidence>
<evidence type="ECO:0000259" key="2">
    <source>
        <dbReference type="Pfam" id="PF22725"/>
    </source>
</evidence>
<dbReference type="GO" id="GO:0000166">
    <property type="term" value="F:nucleotide binding"/>
    <property type="evidence" value="ECO:0007669"/>
    <property type="project" value="InterPro"/>
</dbReference>
<dbReference type="AlphaFoldDB" id="A0A1F4WMC9"/>
<comment type="caution">
    <text evidence="3">The sequence shown here is derived from an EMBL/GenBank/DDBJ whole genome shotgun (WGS) entry which is preliminary data.</text>
</comment>